<feature type="binding site" evidence="7">
    <location>
        <position position="286"/>
    </location>
    <ligand>
        <name>Mg(2+)</name>
        <dbReference type="ChEBI" id="CHEBI:18420"/>
        <label>1</label>
        <note>catalytic</note>
    </ligand>
</feature>
<dbReference type="CDD" id="cd01638">
    <property type="entry name" value="CysQ"/>
    <property type="match status" value="1"/>
</dbReference>
<comment type="function">
    <text evidence="6">Converts adenosine-3',5'-bisphosphate (PAP) to AMP.</text>
</comment>
<feature type="binding site" evidence="6">
    <location>
        <position position="151"/>
    </location>
    <ligand>
        <name>Mg(2+)</name>
        <dbReference type="ChEBI" id="CHEBI:18420"/>
        <label>1</label>
    </ligand>
</feature>
<keyword evidence="4 6" id="KW-0378">Hydrolase</keyword>
<protein>
    <recommendedName>
        <fullName evidence="6">3'(2'),5'-bisphosphate nucleotidase CysQ</fullName>
        <ecNumber evidence="6">3.1.3.7</ecNumber>
    </recommendedName>
    <alternativeName>
        <fullName evidence="6">3'(2'),5-bisphosphonucleoside 3'(2')-phosphohydrolase</fullName>
    </alternativeName>
    <alternativeName>
        <fullName evidence="6">3'-phosphoadenosine 5'-phosphate phosphatase</fullName>
        <shortName evidence="6">PAP phosphatase</shortName>
    </alternativeName>
</protein>
<evidence type="ECO:0000313" key="8">
    <source>
        <dbReference type="EMBL" id="PLW81006.1"/>
    </source>
</evidence>
<keyword evidence="2 6" id="KW-1003">Cell membrane</keyword>
<feature type="binding site" evidence="7">
    <location>
        <position position="131"/>
    </location>
    <ligand>
        <name>Mg(2+)</name>
        <dbReference type="ChEBI" id="CHEBI:18420"/>
        <label>1</label>
        <note>catalytic</note>
    </ligand>
</feature>
<dbReference type="Gene3D" id="3.40.190.80">
    <property type="match status" value="1"/>
</dbReference>
<proteinExistence type="inferred from homology"/>
<feature type="binding site" evidence="6">
    <location>
        <position position="131"/>
    </location>
    <ligand>
        <name>Mg(2+)</name>
        <dbReference type="ChEBI" id="CHEBI:18420"/>
        <label>1</label>
    </ligand>
</feature>
<feature type="binding site" evidence="6">
    <location>
        <position position="151"/>
    </location>
    <ligand>
        <name>Mg(2+)</name>
        <dbReference type="ChEBI" id="CHEBI:18420"/>
        <label>2</label>
    </ligand>
</feature>
<dbReference type="EC" id="3.1.3.7" evidence="6"/>
<evidence type="ECO:0000256" key="3">
    <source>
        <dbReference type="ARBA" id="ARBA00022519"/>
    </source>
</evidence>
<feature type="binding site" evidence="6">
    <location>
        <position position="286"/>
    </location>
    <ligand>
        <name>Mg(2+)</name>
        <dbReference type="ChEBI" id="CHEBI:18420"/>
        <label>2</label>
    </ligand>
</feature>
<comment type="cofactor">
    <cofactor evidence="6 7">
        <name>Mg(2+)</name>
        <dbReference type="ChEBI" id="CHEBI:18420"/>
    </cofactor>
</comment>
<dbReference type="SUPFAM" id="SSF56655">
    <property type="entry name" value="Carbohydrate phosphatase"/>
    <property type="match status" value="1"/>
</dbReference>
<feature type="binding site" evidence="6">
    <location>
        <position position="154"/>
    </location>
    <ligand>
        <name>Mg(2+)</name>
        <dbReference type="ChEBI" id="CHEBI:18420"/>
        <label>2</label>
    </ligand>
</feature>
<feature type="binding site" evidence="6">
    <location>
        <position position="153"/>
    </location>
    <ligand>
        <name>Mg(2+)</name>
        <dbReference type="ChEBI" id="CHEBI:18420"/>
        <label>1</label>
    </ligand>
</feature>
<evidence type="ECO:0000256" key="1">
    <source>
        <dbReference type="ARBA" id="ARBA00005289"/>
    </source>
</evidence>
<accession>A0A2N5XXY4</accession>
<dbReference type="PROSITE" id="PS00630">
    <property type="entry name" value="IMP_2"/>
    <property type="match status" value="1"/>
</dbReference>
<evidence type="ECO:0000256" key="2">
    <source>
        <dbReference type="ARBA" id="ARBA00022475"/>
    </source>
</evidence>
<dbReference type="InterPro" id="IPR006240">
    <property type="entry name" value="CysQ"/>
</dbReference>
<evidence type="ECO:0000256" key="7">
    <source>
        <dbReference type="PIRSR" id="PIRSR600760-2"/>
    </source>
</evidence>
<dbReference type="GO" id="GO:0000103">
    <property type="term" value="P:sulfate assimilation"/>
    <property type="evidence" value="ECO:0007669"/>
    <property type="project" value="TreeGrafter"/>
</dbReference>
<comment type="subcellular location">
    <subcellularLocation>
        <location evidence="6">Cell inner membrane</location>
        <topology evidence="6">Peripheral membrane protein</topology>
        <orientation evidence="6">Cytoplasmic side</orientation>
    </subcellularLocation>
</comment>
<dbReference type="GO" id="GO:0046854">
    <property type="term" value="P:phosphatidylinositol phosphate biosynthetic process"/>
    <property type="evidence" value="ECO:0007669"/>
    <property type="project" value="InterPro"/>
</dbReference>
<dbReference type="Gene3D" id="3.30.540.10">
    <property type="entry name" value="Fructose-1,6-Bisphosphatase, subunit A, domain 1"/>
    <property type="match status" value="1"/>
</dbReference>
<dbReference type="PANTHER" id="PTHR43028:SF5">
    <property type="entry name" value="3'(2'),5'-BISPHOSPHATE NUCLEOTIDASE 1"/>
    <property type="match status" value="1"/>
</dbReference>
<dbReference type="GO" id="GO:0050427">
    <property type="term" value="P:3'-phosphoadenosine 5'-phosphosulfate metabolic process"/>
    <property type="evidence" value="ECO:0007669"/>
    <property type="project" value="TreeGrafter"/>
</dbReference>
<feature type="binding site" evidence="7">
    <location>
        <position position="154"/>
    </location>
    <ligand>
        <name>Mg(2+)</name>
        <dbReference type="ChEBI" id="CHEBI:18420"/>
        <label>1</label>
        <note>catalytic</note>
    </ligand>
</feature>
<dbReference type="PANTHER" id="PTHR43028">
    <property type="entry name" value="3'(2'),5'-BISPHOSPHATE NUCLEOTIDASE 1"/>
    <property type="match status" value="1"/>
</dbReference>
<dbReference type="EMBL" id="PKLZ01000018">
    <property type="protein sequence ID" value="PLW81006.1"/>
    <property type="molecule type" value="Genomic_DNA"/>
</dbReference>
<name>A0A2N5XXY4_9GAMM</name>
<evidence type="ECO:0000256" key="4">
    <source>
        <dbReference type="ARBA" id="ARBA00022801"/>
    </source>
</evidence>
<keyword evidence="6 7" id="KW-0479">Metal-binding</keyword>
<dbReference type="Pfam" id="PF00459">
    <property type="entry name" value="Inositol_P"/>
    <property type="match status" value="1"/>
</dbReference>
<keyword evidence="3 6" id="KW-0997">Cell inner membrane</keyword>
<organism evidence="8 9">
    <name type="scientific">Kineobactrum sediminis</name>
    <dbReference type="NCBI Taxonomy" id="1905677"/>
    <lineage>
        <taxon>Bacteria</taxon>
        <taxon>Pseudomonadati</taxon>
        <taxon>Pseudomonadota</taxon>
        <taxon>Gammaproteobacteria</taxon>
        <taxon>Cellvibrionales</taxon>
        <taxon>Halieaceae</taxon>
        <taxon>Kineobactrum</taxon>
    </lineage>
</organism>
<feature type="binding site" evidence="7">
    <location>
        <position position="153"/>
    </location>
    <ligand>
        <name>Mg(2+)</name>
        <dbReference type="ChEBI" id="CHEBI:18420"/>
        <label>1</label>
        <note>catalytic</note>
    </ligand>
</feature>
<feature type="binding site" evidence="6">
    <location>
        <position position="286"/>
    </location>
    <ligand>
        <name>substrate</name>
    </ligand>
</feature>
<comment type="similarity">
    <text evidence="1 6">Belongs to the inositol monophosphatase superfamily. CysQ family.</text>
</comment>
<evidence type="ECO:0000256" key="5">
    <source>
        <dbReference type="ARBA" id="ARBA00023136"/>
    </source>
</evidence>
<sequence>MVVEVQVQQGTVHVQQNRVDVVPVDHSQESPWLWAAYYAPFCRGLRFGGCYNTAFGRRERRVQDLSYLIKPLLRLCYDAGELICAHYHAPGDSGLQAKADESPLTHADLDSHIHLREQLAALTPGWPLLSEESSPAEKAQRHGWQRFWLVDPLDGTKEFVDGTGEFTINIALIDDHRPVLGVLYVPLQKTAYVGIPGQLAARYTHAEGETWQQHTLAIRRLDDNVPLTVLASRRHRSPRLHTVLDWLEARRGPLERDNSGSALKFCHLAEGRGDFYPRFSPCSEWDVAAGQAVVEAAGGSVLGMDGKPLRYNCRKTLLSPHFYAIGDAGHPLWRDLLASTPEFEGAAPAS</sequence>
<dbReference type="PRINTS" id="PR00377">
    <property type="entry name" value="IMPHPHTASES"/>
</dbReference>
<reference evidence="9" key="1">
    <citation type="submission" date="2017-11" db="EMBL/GenBank/DDBJ databases">
        <title>The draft genome sequence of Chromatocurvus sp. F02.</title>
        <authorList>
            <person name="Du Z.-J."/>
            <person name="Chang Y.-Q."/>
        </authorList>
    </citation>
    <scope>NUCLEOTIDE SEQUENCE [LARGE SCALE GENOMIC DNA]</scope>
    <source>
        <strain evidence="9">F02</strain>
    </source>
</reference>
<feature type="binding site" evidence="7">
    <location>
        <position position="151"/>
    </location>
    <ligand>
        <name>Mg(2+)</name>
        <dbReference type="ChEBI" id="CHEBI:18420"/>
        <label>1</label>
        <note>catalytic</note>
    </ligand>
</feature>
<evidence type="ECO:0000256" key="6">
    <source>
        <dbReference type="HAMAP-Rule" id="MF_02095"/>
    </source>
</evidence>
<dbReference type="AlphaFoldDB" id="A0A2N5XXY4"/>
<feature type="binding site" evidence="6">
    <location>
        <position position="131"/>
    </location>
    <ligand>
        <name>substrate</name>
    </ligand>
</feature>
<dbReference type="GO" id="GO:0005886">
    <property type="term" value="C:plasma membrane"/>
    <property type="evidence" value="ECO:0007669"/>
    <property type="project" value="UniProtKB-SubCell"/>
</dbReference>
<dbReference type="HAMAP" id="MF_02095">
    <property type="entry name" value="CysQ"/>
    <property type="match status" value="1"/>
</dbReference>
<dbReference type="Proteomes" id="UP000234845">
    <property type="component" value="Unassembled WGS sequence"/>
</dbReference>
<keyword evidence="5 6" id="KW-0472">Membrane</keyword>
<keyword evidence="6 7" id="KW-0460">Magnesium</keyword>
<dbReference type="NCBIfam" id="TIGR01331">
    <property type="entry name" value="bisphos_cysQ"/>
    <property type="match status" value="1"/>
</dbReference>
<dbReference type="OrthoDB" id="9785695at2"/>
<dbReference type="InterPro" id="IPR000760">
    <property type="entry name" value="Inositol_monophosphatase-like"/>
</dbReference>
<dbReference type="GO" id="GO:0008441">
    <property type="term" value="F:3'(2'),5'-bisphosphate nucleotidase activity"/>
    <property type="evidence" value="ECO:0007669"/>
    <property type="project" value="UniProtKB-UniRule"/>
</dbReference>
<dbReference type="GO" id="GO:0000287">
    <property type="term" value="F:magnesium ion binding"/>
    <property type="evidence" value="ECO:0007669"/>
    <property type="project" value="UniProtKB-UniRule"/>
</dbReference>
<dbReference type="InterPro" id="IPR020550">
    <property type="entry name" value="Inositol_monophosphatase_CS"/>
</dbReference>
<comment type="catalytic activity">
    <reaction evidence="6">
        <text>adenosine 3',5'-bisphosphate + H2O = AMP + phosphate</text>
        <dbReference type="Rhea" id="RHEA:10040"/>
        <dbReference type="ChEBI" id="CHEBI:15377"/>
        <dbReference type="ChEBI" id="CHEBI:43474"/>
        <dbReference type="ChEBI" id="CHEBI:58343"/>
        <dbReference type="ChEBI" id="CHEBI:456215"/>
        <dbReference type="EC" id="3.1.3.7"/>
    </reaction>
</comment>
<keyword evidence="9" id="KW-1185">Reference proteome</keyword>
<dbReference type="InterPro" id="IPR050725">
    <property type="entry name" value="CysQ/Inositol_MonoPase"/>
</dbReference>
<evidence type="ECO:0000313" key="9">
    <source>
        <dbReference type="Proteomes" id="UP000234845"/>
    </source>
</evidence>
<gene>
    <name evidence="6 8" type="primary">cysQ</name>
    <name evidence="8" type="ORF">CWI75_17665</name>
</gene>
<feature type="binding site" evidence="6">
    <location>
        <begin position="153"/>
        <end position="156"/>
    </location>
    <ligand>
        <name>substrate</name>
    </ligand>
</feature>
<comment type="caution">
    <text evidence="8">The sequence shown here is derived from an EMBL/GenBank/DDBJ whole genome shotgun (WGS) entry which is preliminary data.</text>
</comment>